<reference evidence="3" key="1">
    <citation type="submission" date="2010-07" db="EMBL/GenBank/DDBJ databases">
        <authorList>
            <person name="Muzny D."/>
            <person name="Qin X."/>
            <person name="Deng J."/>
            <person name="Jiang H."/>
            <person name="Liu Y."/>
            <person name="Qu J."/>
            <person name="Song X.-Z."/>
            <person name="Zhang L."/>
            <person name="Thornton R."/>
            <person name="Coyle M."/>
            <person name="Francisco L."/>
            <person name="Jackson L."/>
            <person name="Javaid M."/>
            <person name="Korchina V."/>
            <person name="Kovar C."/>
            <person name="Mata R."/>
            <person name="Mathew T."/>
            <person name="Ngo R."/>
            <person name="Nguyen L."/>
            <person name="Nguyen N."/>
            <person name="Okwuonu G."/>
            <person name="Ongeri F."/>
            <person name="Pham C."/>
            <person name="Simmons D."/>
            <person name="Wilczek-Boney K."/>
            <person name="Hale W."/>
            <person name="Jakkamsetti A."/>
            <person name="Pham P."/>
            <person name="Ruth R."/>
            <person name="San Lucas F."/>
            <person name="Warren J."/>
            <person name="Zhang J."/>
            <person name="Zhao Z."/>
            <person name="Zhou C."/>
            <person name="Zhu D."/>
            <person name="Lee S."/>
            <person name="Bess C."/>
            <person name="Blankenburg K."/>
            <person name="Forbes L."/>
            <person name="Fu Q."/>
            <person name="Gubbala S."/>
            <person name="Hirani K."/>
            <person name="Jayaseelan J.C."/>
            <person name="Lara F."/>
            <person name="Munidasa M."/>
            <person name="Palculict T."/>
            <person name="Patil S."/>
            <person name="Pu L.-L."/>
            <person name="Saada N."/>
            <person name="Tang L."/>
            <person name="Weissenberger G."/>
            <person name="Zhu Y."/>
            <person name="Hemphill L."/>
            <person name="Shang Y."/>
            <person name="Youmans B."/>
            <person name="Ayvaz T."/>
            <person name="Ross M."/>
            <person name="Santibanez J."/>
            <person name="Aqrawi P."/>
            <person name="Gross S."/>
            <person name="Joshi V."/>
            <person name="Fowler G."/>
            <person name="Nazareth L."/>
            <person name="Reid J."/>
            <person name="Worley K."/>
            <person name="Petrosino J."/>
            <person name="Highlander S."/>
            <person name="Gibbs R."/>
        </authorList>
    </citation>
    <scope>NUCLEOTIDE SEQUENCE [LARGE SCALE GENOMIC DNA]</scope>
    <source>
        <strain evidence="3">DSM 16973</strain>
    </source>
</reference>
<dbReference type="InterPro" id="IPR011050">
    <property type="entry name" value="Pectin_lyase_fold/virulence"/>
</dbReference>
<evidence type="ECO:0000313" key="3">
    <source>
        <dbReference type="EMBL" id="EFM01588.1"/>
    </source>
</evidence>
<name>E0NTC1_9BACT</name>
<dbReference type="EMBL" id="AEEI01000049">
    <property type="protein sequence ID" value="EFM01588.1"/>
    <property type="molecule type" value="Genomic_DNA"/>
</dbReference>
<dbReference type="eggNOG" id="ENOG5033S2C">
    <property type="taxonomic scope" value="Bacteria"/>
</dbReference>
<feature type="chain" id="PRO_5003138208" description="DUF1565 domain-containing protein" evidence="2">
    <location>
        <begin position="27"/>
        <end position="538"/>
    </location>
</feature>
<dbReference type="RefSeq" id="WP_006949524.1">
    <property type="nucleotide sequence ID" value="NZ_BAJI01000033.1"/>
</dbReference>
<evidence type="ECO:0008006" key="5">
    <source>
        <dbReference type="Google" id="ProtNLM"/>
    </source>
</evidence>
<keyword evidence="4" id="KW-1185">Reference proteome</keyword>
<evidence type="ECO:0000256" key="1">
    <source>
        <dbReference type="SAM" id="MobiDB-lite"/>
    </source>
</evidence>
<sequence length="538" mass="58120">MMKNQIKNLLVVSLLFGALLPQTANAQLGGLLKKVKKTVTETVESTVKEEKQKVENKVNNKVQQLQDGVSNTVESSVRNASDAVKGVTSLGASSSRNTSSSSSGSVSSSSGSLGRNMSTNVGNGPKVYVSMNRGSARGAGTQDSPYRDLQKAIDNAEEGSVVCVAEGNYLGKLDCGYIEIKKYIKVVGGYSDNFSERNPLQHVTRIQPTKEQNGTNGSRGLFTIDVKGNPNGEVLIDGFLLDLGMQNNYQRADPSDPRCGCCEGCETGRITPGGEVNGLSHQLMKGNTEGRLIVRNCVFANGLYFGLQMTNLGGHWEIYNNVFISNVYAACSVSGAAAMGKPISASVDFHHNTVLFSWCRTKEMEDMGYGYRYMIGVHGDVHDNIFGCSNLGALDRTHIDSNKAHEADRKTSAYNNMFFMNAADLVLPSTGGKWTLVKAARFDEVDQMAKCEGNIEAPQNSNILKKIDPAYLKGFATLKVVSNTSFDANSAANLYRQVNGMNMQGTSTTRVSMYGNRYDADKALSLFGAESRYGAQLP</sequence>
<comment type="caution">
    <text evidence="3">The sequence shown here is derived from an EMBL/GenBank/DDBJ whole genome shotgun (WGS) entry which is preliminary data.</text>
</comment>
<feature type="region of interest" description="Disordered" evidence="1">
    <location>
        <begin position="88"/>
        <end position="127"/>
    </location>
</feature>
<dbReference type="STRING" id="862515.HMPREF0658_1423"/>
<protein>
    <recommendedName>
        <fullName evidence="5">DUF1565 domain-containing protein</fullName>
    </recommendedName>
</protein>
<gene>
    <name evidence="3" type="ORF">HMPREF0658_1423</name>
</gene>
<dbReference type="Proteomes" id="UP000004394">
    <property type="component" value="Unassembled WGS sequence"/>
</dbReference>
<proteinExistence type="predicted"/>
<evidence type="ECO:0000313" key="4">
    <source>
        <dbReference type="Proteomes" id="UP000004394"/>
    </source>
</evidence>
<dbReference type="Gene3D" id="2.160.20.10">
    <property type="entry name" value="Single-stranded right-handed beta-helix, Pectin lyase-like"/>
    <property type="match status" value="1"/>
</dbReference>
<feature type="signal peptide" evidence="2">
    <location>
        <begin position="1"/>
        <end position="26"/>
    </location>
</feature>
<feature type="compositionally biased region" description="Low complexity" evidence="1">
    <location>
        <begin position="88"/>
        <end position="118"/>
    </location>
</feature>
<dbReference type="HOGENOM" id="CLU_037848_0_0_10"/>
<accession>E0NTC1</accession>
<evidence type="ECO:0000256" key="2">
    <source>
        <dbReference type="SAM" id="SignalP"/>
    </source>
</evidence>
<organism evidence="3 4">
    <name type="scientific">Hoylesella marshii DSM 16973 = JCM 13450</name>
    <dbReference type="NCBI Taxonomy" id="862515"/>
    <lineage>
        <taxon>Bacteria</taxon>
        <taxon>Pseudomonadati</taxon>
        <taxon>Bacteroidota</taxon>
        <taxon>Bacteroidia</taxon>
        <taxon>Bacteroidales</taxon>
        <taxon>Prevotellaceae</taxon>
        <taxon>Hoylesella</taxon>
    </lineage>
</organism>
<dbReference type="SUPFAM" id="SSF51126">
    <property type="entry name" value="Pectin lyase-like"/>
    <property type="match status" value="1"/>
</dbReference>
<dbReference type="InterPro" id="IPR012334">
    <property type="entry name" value="Pectin_lyas_fold"/>
</dbReference>
<keyword evidence="2" id="KW-0732">Signal</keyword>
<dbReference type="BioCyc" id="PMAR862515-HMP:GMOO-1446-MONOMER"/>
<dbReference type="AlphaFoldDB" id="E0NTC1"/>